<evidence type="ECO:0000313" key="2">
    <source>
        <dbReference type="Proteomes" id="UP000075515"/>
    </source>
</evidence>
<protein>
    <submittedName>
        <fullName evidence="1">Uncharacterized protein</fullName>
    </submittedName>
</protein>
<accession>A0A150SRP2</accession>
<organism evidence="1 2">
    <name type="scientific">Sorangium cellulosum</name>
    <name type="common">Polyangium cellulosum</name>
    <dbReference type="NCBI Taxonomy" id="56"/>
    <lineage>
        <taxon>Bacteria</taxon>
        <taxon>Pseudomonadati</taxon>
        <taxon>Myxococcota</taxon>
        <taxon>Polyangia</taxon>
        <taxon>Polyangiales</taxon>
        <taxon>Polyangiaceae</taxon>
        <taxon>Sorangium</taxon>
    </lineage>
</organism>
<sequence length="65" mass="6673">MLQGLVRLLPELHRQRGGGRGDARGLGAAGFAVDFGERLVRGGRSAFSACAATALLLGVLSSSFT</sequence>
<reference evidence="1 2" key="1">
    <citation type="submission" date="2014-02" db="EMBL/GenBank/DDBJ databases">
        <title>The small core and large imbalanced accessory genome model reveals a collaborative survival strategy of Sorangium cellulosum strains in nature.</title>
        <authorList>
            <person name="Han K."/>
            <person name="Peng R."/>
            <person name="Blom J."/>
            <person name="Li Y.-Z."/>
        </authorList>
    </citation>
    <scope>NUCLEOTIDE SEQUENCE [LARGE SCALE GENOMIC DNA]</scope>
    <source>
        <strain evidence="1 2">So0149</strain>
    </source>
</reference>
<comment type="caution">
    <text evidence="1">The sequence shown here is derived from an EMBL/GenBank/DDBJ whole genome shotgun (WGS) entry which is preliminary data.</text>
</comment>
<proteinExistence type="predicted"/>
<dbReference type="AlphaFoldDB" id="A0A150SRP2"/>
<evidence type="ECO:0000313" key="1">
    <source>
        <dbReference type="EMBL" id="KYF98601.1"/>
    </source>
</evidence>
<name>A0A150SRP2_SORCE</name>
<dbReference type="Proteomes" id="UP000075515">
    <property type="component" value="Unassembled WGS sequence"/>
</dbReference>
<dbReference type="EMBL" id="JEMC01001244">
    <property type="protein sequence ID" value="KYF98601.1"/>
    <property type="molecule type" value="Genomic_DNA"/>
</dbReference>
<gene>
    <name evidence="1" type="ORF">BE18_35810</name>
</gene>